<proteinExistence type="predicted"/>
<evidence type="ECO:0008006" key="4">
    <source>
        <dbReference type="Google" id="ProtNLM"/>
    </source>
</evidence>
<keyword evidence="1" id="KW-0812">Transmembrane</keyword>
<comment type="caution">
    <text evidence="2">The sequence shown here is derived from an EMBL/GenBank/DDBJ whole genome shotgun (WGS) entry which is preliminary data.</text>
</comment>
<sequence>MVETGLDAPGRQWRTMSVTTGVAGLAGFVLVAVSQALVQAGGGEPAFDAPGQEILGFFETRNDTLYPIGSFLGLIAVLALLWFFAGFWVVLRSAEGMPPWRSVVALGSGLVYVVLVMRPGWDLAGFRADEGVDPQLARLAYDNGNLGFANAWLALASFLVAAGWIILSTRALPAWLGWVALAAAAGFLAGRAFWTTPIWLIPYAAYWLWTIVVSVQLLRGRLRTASAAQ</sequence>
<feature type="transmembrane region" description="Helical" evidence="1">
    <location>
        <begin position="65"/>
        <end position="91"/>
    </location>
</feature>
<gene>
    <name evidence="2" type="ORF">E1218_08620</name>
</gene>
<keyword evidence="1" id="KW-1133">Transmembrane helix</keyword>
<evidence type="ECO:0000313" key="3">
    <source>
        <dbReference type="Proteomes" id="UP000295172"/>
    </source>
</evidence>
<dbReference type="RefSeq" id="WP_132318057.1">
    <property type="nucleotide sequence ID" value="NZ_SMKR01000027.1"/>
</dbReference>
<feature type="transmembrane region" description="Helical" evidence="1">
    <location>
        <begin position="200"/>
        <end position="218"/>
    </location>
</feature>
<keyword evidence="1" id="KW-0472">Membrane</keyword>
<feature type="transmembrane region" description="Helical" evidence="1">
    <location>
        <begin position="103"/>
        <end position="121"/>
    </location>
</feature>
<organism evidence="2 3">
    <name type="scientific">Kribbella turkmenica</name>
    <dbReference type="NCBI Taxonomy" id="2530375"/>
    <lineage>
        <taxon>Bacteria</taxon>
        <taxon>Bacillati</taxon>
        <taxon>Actinomycetota</taxon>
        <taxon>Actinomycetes</taxon>
        <taxon>Propionibacteriales</taxon>
        <taxon>Kribbellaceae</taxon>
        <taxon>Kribbella</taxon>
    </lineage>
</organism>
<dbReference type="AlphaFoldDB" id="A0A4R4XBH1"/>
<protein>
    <recommendedName>
        <fullName evidence="4">DUF4386 family protein</fullName>
    </recommendedName>
</protein>
<accession>A0A4R4XBH1</accession>
<evidence type="ECO:0000313" key="2">
    <source>
        <dbReference type="EMBL" id="TDD27988.1"/>
    </source>
</evidence>
<feature type="transmembrane region" description="Helical" evidence="1">
    <location>
        <begin position="18"/>
        <end position="38"/>
    </location>
</feature>
<keyword evidence="3" id="KW-1185">Reference proteome</keyword>
<feature type="transmembrane region" description="Helical" evidence="1">
    <location>
        <begin position="146"/>
        <end position="167"/>
    </location>
</feature>
<dbReference type="OrthoDB" id="5007402at2"/>
<name>A0A4R4XBH1_9ACTN</name>
<evidence type="ECO:0000256" key="1">
    <source>
        <dbReference type="SAM" id="Phobius"/>
    </source>
</evidence>
<dbReference type="Proteomes" id="UP000295172">
    <property type="component" value="Unassembled WGS sequence"/>
</dbReference>
<dbReference type="EMBL" id="SMKR01000027">
    <property type="protein sequence ID" value="TDD27988.1"/>
    <property type="molecule type" value="Genomic_DNA"/>
</dbReference>
<reference evidence="2 3" key="1">
    <citation type="submission" date="2019-02" db="EMBL/GenBank/DDBJ databases">
        <title>Draft genome sequences of novel Actinobacteria.</title>
        <authorList>
            <person name="Sahin N."/>
            <person name="Ay H."/>
            <person name="Saygin H."/>
        </authorList>
    </citation>
    <scope>NUCLEOTIDE SEQUENCE [LARGE SCALE GENOMIC DNA]</scope>
    <source>
        <strain evidence="2 3">16K104</strain>
    </source>
</reference>
<feature type="transmembrane region" description="Helical" evidence="1">
    <location>
        <begin position="174"/>
        <end position="194"/>
    </location>
</feature>